<dbReference type="InterPro" id="IPR010848">
    <property type="entry name" value="DUF1465"/>
</dbReference>
<organism evidence="1 2">
    <name type="scientific">Fulvimarina manganoxydans</name>
    <dbReference type="NCBI Taxonomy" id="937218"/>
    <lineage>
        <taxon>Bacteria</taxon>
        <taxon>Pseudomonadati</taxon>
        <taxon>Pseudomonadota</taxon>
        <taxon>Alphaproteobacteria</taxon>
        <taxon>Hyphomicrobiales</taxon>
        <taxon>Aurantimonadaceae</taxon>
        <taxon>Fulvimarina</taxon>
    </lineage>
</organism>
<dbReference type="AlphaFoldDB" id="A0A1W1YMN5"/>
<dbReference type="Proteomes" id="UP000192656">
    <property type="component" value="Unassembled WGS sequence"/>
</dbReference>
<reference evidence="1 2" key="1">
    <citation type="submission" date="2017-04" db="EMBL/GenBank/DDBJ databases">
        <authorList>
            <person name="Afonso C.L."/>
            <person name="Miller P.J."/>
            <person name="Scott M.A."/>
            <person name="Spackman E."/>
            <person name="Goraichik I."/>
            <person name="Dimitrov K.M."/>
            <person name="Suarez D.L."/>
            <person name="Swayne D.E."/>
        </authorList>
    </citation>
    <scope>NUCLEOTIDE SEQUENCE [LARGE SCALE GENOMIC DNA]</scope>
    <source>
        <strain evidence="1 2">CGMCC 1.10972</strain>
    </source>
</reference>
<dbReference type="EMBL" id="FWXR01000001">
    <property type="protein sequence ID" value="SMC37465.1"/>
    <property type="molecule type" value="Genomic_DNA"/>
</dbReference>
<dbReference type="STRING" id="937218.SAMN06297251_101488"/>
<sequence>MNNRTTDTDESVSPVRLAEHKAFSRAFQPLFNEGMALVDETATYLDGEGRQSARELPKSIATLYAAESMRLTTRLMQVASWLLLQRAVNEGDMSRSQVEAEKRKVRLDSHVASRETENYGALPEAFRDLAERAKLLERRIALLDRELYGNDMVRTEREQANPVGEQINLLKTAFDR</sequence>
<evidence type="ECO:0000313" key="2">
    <source>
        <dbReference type="Proteomes" id="UP000192656"/>
    </source>
</evidence>
<proteinExistence type="predicted"/>
<dbReference type="OrthoDB" id="9799531at2"/>
<evidence type="ECO:0000313" key="1">
    <source>
        <dbReference type="EMBL" id="SMC37465.1"/>
    </source>
</evidence>
<gene>
    <name evidence="1" type="ORF">SAMN06297251_101488</name>
</gene>
<accession>A0A1W1YMN5</accession>
<dbReference type="Pfam" id="PF07323">
    <property type="entry name" value="DUF1465"/>
    <property type="match status" value="1"/>
</dbReference>
<keyword evidence="2" id="KW-1185">Reference proteome</keyword>
<dbReference type="RefSeq" id="WP_084408354.1">
    <property type="nucleotide sequence ID" value="NZ_FWXR01000001.1"/>
</dbReference>
<name>A0A1W1YMN5_9HYPH</name>
<dbReference type="Gene3D" id="1.10.8.930">
    <property type="entry name" value="Protein of unknown function DUF1465"/>
    <property type="match status" value="1"/>
</dbReference>
<protein>
    <submittedName>
        <fullName evidence="1">Regulator of CtrA degradation</fullName>
    </submittedName>
</protein>
<dbReference type="InterPro" id="IPR038301">
    <property type="entry name" value="AraC-like_sf"/>
</dbReference>